<dbReference type="Pfam" id="PF06691">
    <property type="entry name" value="DUF1189"/>
    <property type="match status" value="1"/>
</dbReference>
<feature type="transmembrane region" description="Helical" evidence="1">
    <location>
        <begin position="213"/>
        <end position="235"/>
    </location>
</feature>
<comment type="caution">
    <text evidence="2">The sequence shown here is derived from an EMBL/GenBank/DDBJ whole genome shotgun (WGS) entry which is preliminary data.</text>
</comment>
<name>A0A5R9C551_9LACT</name>
<evidence type="ECO:0000256" key="1">
    <source>
        <dbReference type="SAM" id="Phobius"/>
    </source>
</evidence>
<dbReference type="InterPro" id="IPR009574">
    <property type="entry name" value="DUF1189"/>
</dbReference>
<evidence type="ECO:0000313" key="2">
    <source>
        <dbReference type="EMBL" id="TLQ08049.1"/>
    </source>
</evidence>
<dbReference type="EMBL" id="VBTE01000011">
    <property type="protein sequence ID" value="TLQ08049.1"/>
    <property type="molecule type" value="Genomic_DNA"/>
</dbReference>
<reference evidence="2 3" key="1">
    <citation type="submission" date="2019-05" db="EMBL/GenBank/DDBJ databases">
        <title>The metagenome of a microbial culture collection derived from dairy environment covers the genomic content of the human microbiome.</title>
        <authorList>
            <person name="Roder T."/>
            <person name="Wuthrich D."/>
            <person name="Sattari Z."/>
            <person name="Von Ah U."/>
            <person name="Bar C."/>
            <person name="Ronchi F."/>
            <person name="Macpherson A.J."/>
            <person name="Ganal-Vonarburg S.C."/>
            <person name="Bruggmann R."/>
            <person name="Vergeres G."/>
        </authorList>
    </citation>
    <scope>NUCLEOTIDE SEQUENCE [LARGE SCALE GENOMIC DNA]</scope>
    <source>
        <strain evidence="2 3">FAM 24235</strain>
    </source>
</reference>
<keyword evidence="1" id="KW-1133">Transmembrane helix</keyword>
<organism evidence="2 3">
    <name type="scientific">Marinilactibacillus psychrotolerans</name>
    <dbReference type="NCBI Taxonomy" id="191770"/>
    <lineage>
        <taxon>Bacteria</taxon>
        <taxon>Bacillati</taxon>
        <taxon>Bacillota</taxon>
        <taxon>Bacilli</taxon>
        <taxon>Lactobacillales</taxon>
        <taxon>Carnobacteriaceae</taxon>
        <taxon>Marinilactibacillus</taxon>
    </lineage>
</organism>
<sequence>MNMRTDSFPLNYFANIFTPKRAFFNRKAIGWPTIVIVLIFLNALITIPVSLNFAQTDMIGVEQFYPEAFGMIDDEAAQTLAEIPIENGTLEINQSTVQVEEEGVIVIDQNGAPLIDSDVVIIFEPTLFTIREHGQPELTVNYTKDFTLDGASVEEIKAEMNRQWRTNNRVYIVAALTFLISCMTLVMLVALTLGSAVFLYLTKKSHLTSITTYKESVAIILYGLGLPTILALLYGLIQFDIIWMMTIQTTGLLIILVLIYFKTQFNDEKDQTRVQE</sequence>
<accession>A0A5R9C551</accession>
<dbReference type="Proteomes" id="UP000307201">
    <property type="component" value="Unassembled WGS sequence"/>
</dbReference>
<dbReference type="OrthoDB" id="2287686at2"/>
<protein>
    <submittedName>
        <fullName evidence="2">DUF1189 domain-containing protein</fullName>
    </submittedName>
</protein>
<dbReference type="AlphaFoldDB" id="A0A5R9C551"/>
<gene>
    <name evidence="2" type="ORF">FEZ48_05070</name>
</gene>
<proteinExistence type="predicted"/>
<keyword evidence="1" id="KW-0812">Transmembrane</keyword>
<feature type="transmembrane region" description="Helical" evidence="1">
    <location>
        <begin position="170"/>
        <end position="201"/>
    </location>
</feature>
<feature type="transmembrane region" description="Helical" evidence="1">
    <location>
        <begin position="241"/>
        <end position="261"/>
    </location>
</feature>
<feature type="transmembrane region" description="Helical" evidence="1">
    <location>
        <begin position="29"/>
        <end position="51"/>
    </location>
</feature>
<dbReference type="STRING" id="191770.SAMN04488013_108109"/>
<evidence type="ECO:0000313" key="3">
    <source>
        <dbReference type="Proteomes" id="UP000307201"/>
    </source>
</evidence>
<keyword evidence="1" id="KW-0472">Membrane</keyword>